<comment type="caution">
    <text evidence="2">The sequence shown here is derived from an EMBL/GenBank/DDBJ whole genome shotgun (WGS) entry which is preliminary data.</text>
</comment>
<dbReference type="Proteomes" id="UP000308549">
    <property type="component" value="Unassembled WGS sequence"/>
</dbReference>
<dbReference type="AlphaFoldDB" id="A0A4U0TMJ1"/>
<name>A0A4U0TMJ1_9PEZI</name>
<evidence type="ECO:0000256" key="1">
    <source>
        <dbReference type="SAM" id="MobiDB-lite"/>
    </source>
</evidence>
<accession>A0A4U0TMJ1</accession>
<proteinExistence type="predicted"/>
<feature type="region of interest" description="Disordered" evidence="1">
    <location>
        <begin position="28"/>
        <end position="47"/>
    </location>
</feature>
<organism evidence="2 3">
    <name type="scientific">Salinomyces thailandicus</name>
    <dbReference type="NCBI Taxonomy" id="706561"/>
    <lineage>
        <taxon>Eukaryota</taxon>
        <taxon>Fungi</taxon>
        <taxon>Dikarya</taxon>
        <taxon>Ascomycota</taxon>
        <taxon>Pezizomycotina</taxon>
        <taxon>Dothideomycetes</taxon>
        <taxon>Dothideomycetidae</taxon>
        <taxon>Mycosphaerellales</taxon>
        <taxon>Teratosphaeriaceae</taxon>
        <taxon>Salinomyces</taxon>
    </lineage>
</organism>
<evidence type="ECO:0000313" key="2">
    <source>
        <dbReference type="EMBL" id="TKA23097.1"/>
    </source>
</evidence>
<keyword evidence="3" id="KW-1185">Reference proteome</keyword>
<protein>
    <submittedName>
        <fullName evidence="2">Uncharacterized protein</fullName>
    </submittedName>
</protein>
<reference evidence="2 3" key="1">
    <citation type="submission" date="2017-03" db="EMBL/GenBank/DDBJ databases">
        <title>Genomes of endolithic fungi from Antarctica.</title>
        <authorList>
            <person name="Coleine C."/>
            <person name="Masonjones S."/>
            <person name="Stajich J.E."/>
        </authorList>
    </citation>
    <scope>NUCLEOTIDE SEQUENCE [LARGE SCALE GENOMIC DNA]</scope>
    <source>
        <strain evidence="2 3">CCFEE 6315</strain>
    </source>
</reference>
<sequence>MLKDRDQAENQSAAYVIAHWTRRERPAKRTIVDHNSDDDDDSDEAIQSGISTDACSNILGQSKTGDGDAAQPEGTLEALNDSLTALLDTEDELSRHKILTADVAHSIGYLSTVNPVSSSVALADAPNLETGNRRDTPSQFLICVQRSGCERTSLIEIRRDQHSVNCEVELLQKPERILVGEDELAQTLHKPRKRKRHKPKFNAEFPKQCPDINNCDVKKAFASKARLAAHRQLHHEGNGYLASLGRKQAY</sequence>
<gene>
    <name evidence="2" type="ORF">B0A50_07414</name>
</gene>
<evidence type="ECO:0000313" key="3">
    <source>
        <dbReference type="Proteomes" id="UP000308549"/>
    </source>
</evidence>
<dbReference type="EMBL" id="NAJL01000061">
    <property type="protein sequence ID" value="TKA23097.1"/>
    <property type="molecule type" value="Genomic_DNA"/>
</dbReference>